<dbReference type="PROSITE" id="PS50109">
    <property type="entry name" value="HIS_KIN"/>
    <property type="match status" value="1"/>
</dbReference>
<evidence type="ECO:0000313" key="7">
    <source>
        <dbReference type="Proteomes" id="UP001596317"/>
    </source>
</evidence>
<dbReference type="SUPFAM" id="SSF55874">
    <property type="entry name" value="ATPase domain of HSP90 chaperone/DNA topoisomerase II/histidine kinase"/>
    <property type="match status" value="1"/>
</dbReference>
<dbReference type="InterPro" id="IPR036890">
    <property type="entry name" value="HATPase_C_sf"/>
</dbReference>
<dbReference type="InterPro" id="IPR003594">
    <property type="entry name" value="HATPase_dom"/>
</dbReference>
<evidence type="ECO:0000313" key="6">
    <source>
        <dbReference type="EMBL" id="MFC6663496.1"/>
    </source>
</evidence>
<name>A0ABW1ZR99_9DEIO</name>
<dbReference type="PRINTS" id="PR00344">
    <property type="entry name" value="BCTRLSENSOR"/>
</dbReference>
<feature type="domain" description="Histidine kinase" evidence="5">
    <location>
        <begin position="1"/>
        <end position="68"/>
    </location>
</feature>
<evidence type="ECO:0000256" key="1">
    <source>
        <dbReference type="ARBA" id="ARBA00000085"/>
    </source>
</evidence>
<keyword evidence="6" id="KW-0547">Nucleotide-binding</keyword>
<comment type="caution">
    <text evidence="6">The sequence shown here is derived from an EMBL/GenBank/DDBJ whole genome shotgun (WGS) entry which is preliminary data.</text>
</comment>
<dbReference type="InterPro" id="IPR004358">
    <property type="entry name" value="Sig_transdc_His_kin-like_C"/>
</dbReference>
<keyword evidence="7" id="KW-1185">Reference proteome</keyword>
<dbReference type="PANTHER" id="PTHR42878">
    <property type="entry name" value="TWO-COMPONENT HISTIDINE KINASE"/>
    <property type="match status" value="1"/>
</dbReference>
<evidence type="ECO:0000256" key="3">
    <source>
        <dbReference type="ARBA" id="ARBA00022679"/>
    </source>
</evidence>
<gene>
    <name evidence="6" type="ORF">ACFP90_26095</name>
</gene>
<dbReference type="Proteomes" id="UP001596317">
    <property type="component" value="Unassembled WGS sequence"/>
</dbReference>
<comment type="catalytic activity">
    <reaction evidence="1">
        <text>ATP + protein L-histidine = ADP + protein N-phospho-L-histidine.</text>
        <dbReference type="EC" id="2.7.13.3"/>
    </reaction>
</comment>
<keyword evidence="6" id="KW-0067">ATP-binding</keyword>
<dbReference type="InterPro" id="IPR050351">
    <property type="entry name" value="BphY/WalK/GraS-like"/>
</dbReference>
<proteinExistence type="predicted"/>
<organism evidence="6 7">
    <name type="scientific">Deinococcus multiflagellatus</name>
    <dbReference type="NCBI Taxonomy" id="1656887"/>
    <lineage>
        <taxon>Bacteria</taxon>
        <taxon>Thermotogati</taxon>
        <taxon>Deinococcota</taxon>
        <taxon>Deinococci</taxon>
        <taxon>Deinococcales</taxon>
        <taxon>Deinococcaceae</taxon>
        <taxon>Deinococcus</taxon>
    </lineage>
</organism>
<evidence type="ECO:0000256" key="2">
    <source>
        <dbReference type="ARBA" id="ARBA00012438"/>
    </source>
</evidence>
<keyword evidence="4" id="KW-0418">Kinase</keyword>
<protein>
    <recommendedName>
        <fullName evidence="2">histidine kinase</fullName>
        <ecNumber evidence="2">2.7.13.3</ecNumber>
    </recommendedName>
</protein>
<dbReference type="Gene3D" id="3.30.565.10">
    <property type="entry name" value="Histidine kinase-like ATPase, C-terminal domain"/>
    <property type="match status" value="1"/>
</dbReference>
<sequence>MRDNGLGFDMTYAHRLFAVFQRLHTEVPGHGVGLAIVKRIVTRHGGRIWAQGVEGQGATFSFTLPQAQASGGEGPQVGEAAVG</sequence>
<dbReference type="GO" id="GO:0005524">
    <property type="term" value="F:ATP binding"/>
    <property type="evidence" value="ECO:0007669"/>
    <property type="project" value="UniProtKB-KW"/>
</dbReference>
<dbReference type="RefSeq" id="WP_380059214.1">
    <property type="nucleotide sequence ID" value="NZ_JBHSWB010000003.1"/>
</dbReference>
<dbReference type="EMBL" id="JBHSWB010000003">
    <property type="protein sequence ID" value="MFC6663496.1"/>
    <property type="molecule type" value="Genomic_DNA"/>
</dbReference>
<dbReference type="Pfam" id="PF02518">
    <property type="entry name" value="HATPase_c"/>
    <property type="match status" value="1"/>
</dbReference>
<reference evidence="7" key="1">
    <citation type="journal article" date="2019" name="Int. J. Syst. Evol. Microbiol.">
        <title>The Global Catalogue of Microorganisms (GCM) 10K type strain sequencing project: providing services to taxonomists for standard genome sequencing and annotation.</title>
        <authorList>
            <consortium name="The Broad Institute Genomics Platform"/>
            <consortium name="The Broad Institute Genome Sequencing Center for Infectious Disease"/>
            <person name="Wu L."/>
            <person name="Ma J."/>
        </authorList>
    </citation>
    <scope>NUCLEOTIDE SEQUENCE [LARGE SCALE GENOMIC DNA]</scope>
    <source>
        <strain evidence="7">CCUG 63830</strain>
    </source>
</reference>
<dbReference type="PANTHER" id="PTHR42878:SF15">
    <property type="entry name" value="BACTERIOPHYTOCHROME"/>
    <property type="match status" value="1"/>
</dbReference>
<dbReference type="EC" id="2.7.13.3" evidence="2"/>
<dbReference type="InterPro" id="IPR005467">
    <property type="entry name" value="His_kinase_dom"/>
</dbReference>
<evidence type="ECO:0000256" key="4">
    <source>
        <dbReference type="ARBA" id="ARBA00022777"/>
    </source>
</evidence>
<evidence type="ECO:0000259" key="5">
    <source>
        <dbReference type="PROSITE" id="PS50109"/>
    </source>
</evidence>
<accession>A0ABW1ZR99</accession>
<keyword evidence="3" id="KW-0808">Transferase</keyword>